<dbReference type="SUPFAM" id="SSF89392">
    <property type="entry name" value="Prokaryotic lipoproteins and lipoprotein localization factors"/>
    <property type="match status" value="1"/>
</dbReference>
<dbReference type="Proteomes" id="UP000028302">
    <property type="component" value="Unassembled WGS sequence"/>
</dbReference>
<keyword evidence="2" id="KW-0813">Transport</keyword>
<dbReference type="InterPro" id="IPR004564">
    <property type="entry name" value="OM_lipoprot_carrier_LolA-like"/>
</dbReference>
<reference evidence="6 7" key="1">
    <citation type="submission" date="2013-03" db="EMBL/GenBank/DDBJ databases">
        <title>Salinisphaera hydrothermalis C41B8 Genome Sequencing.</title>
        <authorList>
            <person name="Li C."/>
            <person name="Lai Q."/>
            <person name="Shao Z."/>
        </authorList>
    </citation>
    <scope>NUCLEOTIDE SEQUENCE [LARGE SCALE GENOMIC DNA]</scope>
    <source>
        <strain evidence="6 7">C41B8</strain>
    </source>
</reference>
<keyword evidence="3 5" id="KW-0732">Signal</keyword>
<evidence type="ECO:0000313" key="7">
    <source>
        <dbReference type="Proteomes" id="UP000028302"/>
    </source>
</evidence>
<evidence type="ECO:0000256" key="1">
    <source>
        <dbReference type="ARBA" id="ARBA00011245"/>
    </source>
</evidence>
<organism evidence="6 7">
    <name type="scientific">Salinisphaera hydrothermalis (strain C41B8)</name>
    <dbReference type="NCBI Taxonomy" id="1304275"/>
    <lineage>
        <taxon>Bacteria</taxon>
        <taxon>Pseudomonadati</taxon>
        <taxon>Pseudomonadota</taxon>
        <taxon>Gammaproteobacteria</taxon>
        <taxon>Salinisphaerales</taxon>
        <taxon>Salinisphaeraceae</taxon>
        <taxon>Salinisphaera</taxon>
    </lineage>
</organism>
<dbReference type="CDD" id="cd16325">
    <property type="entry name" value="LolA"/>
    <property type="match status" value="1"/>
</dbReference>
<dbReference type="AlphaFoldDB" id="A0A084IQ57"/>
<sequence length="216" mass="23683">MTRVPRCMTYLVTALLLALCATTTVAVAASTAHRDMPALGSETSGHVLRGRFVQHKHLAELDQPLVSRGRYVVDRDRGLLWQVEKPVKSTLVITPKALTERSQGQQTAHISAEQQPALGAVASILLAVFQGNTDQLSQYFDIQRPKADAKNATLVLTPKTDAVKQFITRLKLSGDDKTVRQIRIDQPGGDYSVIDLQPAPHSAQDLTPAERRAFSH</sequence>
<keyword evidence="7" id="KW-1185">Reference proteome</keyword>
<evidence type="ECO:0000256" key="2">
    <source>
        <dbReference type="ARBA" id="ARBA00022448"/>
    </source>
</evidence>
<dbReference type="Gene3D" id="2.50.20.10">
    <property type="entry name" value="Lipoprotein localisation LolA/LolB/LppX"/>
    <property type="match status" value="1"/>
</dbReference>
<keyword evidence="6" id="KW-0449">Lipoprotein</keyword>
<gene>
    <name evidence="6" type="ORF">C41B8_01887</name>
</gene>
<dbReference type="STRING" id="1304275.C41B8_01887"/>
<comment type="caution">
    <text evidence="6">The sequence shown here is derived from an EMBL/GenBank/DDBJ whole genome shotgun (WGS) entry which is preliminary data.</text>
</comment>
<comment type="subunit">
    <text evidence="1">Monomer.</text>
</comment>
<dbReference type="OrthoDB" id="7025041at2"/>
<dbReference type="eggNOG" id="COG2834">
    <property type="taxonomic scope" value="Bacteria"/>
</dbReference>
<protein>
    <submittedName>
        <fullName evidence="6">Outer membrane lipoprotein carrier protein LolA</fullName>
    </submittedName>
</protein>
<dbReference type="GO" id="GO:0015031">
    <property type="term" value="P:protein transport"/>
    <property type="evidence" value="ECO:0007669"/>
    <property type="project" value="UniProtKB-KW"/>
</dbReference>
<dbReference type="EMBL" id="APNK01000002">
    <property type="protein sequence ID" value="KEZ78841.1"/>
    <property type="molecule type" value="Genomic_DNA"/>
</dbReference>
<dbReference type="InterPro" id="IPR029046">
    <property type="entry name" value="LolA/LolB/LppX"/>
</dbReference>
<name>A0A084IQ57_SALHC</name>
<evidence type="ECO:0000256" key="4">
    <source>
        <dbReference type="ARBA" id="ARBA00022927"/>
    </source>
</evidence>
<evidence type="ECO:0000313" key="6">
    <source>
        <dbReference type="EMBL" id="KEZ78841.1"/>
    </source>
</evidence>
<evidence type="ECO:0000256" key="3">
    <source>
        <dbReference type="ARBA" id="ARBA00022729"/>
    </source>
</evidence>
<accession>A0A084IQ57</accession>
<feature type="chain" id="PRO_5001776658" evidence="5">
    <location>
        <begin position="29"/>
        <end position="216"/>
    </location>
</feature>
<dbReference type="RefSeq" id="WP_037333304.1">
    <property type="nucleotide sequence ID" value="NZ_APNK01000002.1"/>
</dbReference>
<proteinExistence type="predicted"/>
<keyword evidence="4" id="KW-0653">Protein transport</keyword>
<evidence type="ECO:0000256" key="5">
    <source>
        <dbReference type="SAM" id="SignalP"/>
    </source>
</evidence>
<dbReference type="Pfam" id="PF03548">
    <property type="entry name" value="LolA"/>
    <property type="match status" value="1"/>
</dbReference>
<feature type="signal peptide" evidence="5">
    <location>
        <begin position="1"/>
        <end position="28"/>
    </location>
</feature>